<proteinExistence type="inferred from homology"/>
<dbReference type="PANTHER" id="PTHR36204:SF1">
    <property type="entry name" value="N-ACETYLMANNOSAMINE-6-PHOSPHATE 2-EPIMERASE-RELATED"/>
    <property type="match status" value="1"/>
</dbReference>
<dbReference type="Pfam" id="PF04131">
    <property type="entry name" value="NanE"/>
    <property type="match status" value="1"/>
</dbReference>
<dbReference type="Proteomes" id="UP001155840">
    <property type="component" value="Unassembled WGS sequence"/>
</dbReference>
<keyword evidence="6 12" id="KW-0119">Carbohydrate metabolism</keyword>
<sequence length="520" mass="54153">MFAEDLKNSLIVSCQPVPDGPTDTADFVVGFAKAAIDAGARALRIESVAYVAAVRAAVTVPIIGIVKRDLDDSAVRITPFVADAEALMAAGADIVAFDATDRPRPASVEALVQAVKARGKLTMADCSSLEDARRALAAGADFVGTTLSGYVGGPEPVDPDLDLIAAMRRLTPFVIAEGRIRTTEQAAAAARAGAYAVVVGSAITRTEHVTAWFRDAVTSAYGSRTDQENAVLAIDIGGTKTMAALVVGDEVVEDITVPTRREDGPDAWLAGIAEATRSWTGRYTRVGIAVTGFIEDGHWSALNAATLNIPHRYPLLSRAAALFAVPVLAVNDAQAAAWGEFRFGAGASASRGRGDRHGNLVFLTISTGIGGGIVINGRPLDGLAGHFGLIRGPSAGRSPLEDLTSGRWMAAEAARLGHAATAAEIFTWAGEGAPWAKEIVAQSAFRAATLCRDIQMMLDPGVIVIGGGIGLADGYIKRMRRTFDGMDARVTPRLVPALLGSRAGVVGVASLAAEMTQRQT</sequence>
<dbReference type="Pfam" id="PF00480">
    <property type="entry name" value="ROK"/>
    <property type="match status" value="1"/>
</dbReference>
<dbReference type="AlphaFoldDB" id="A0AA44CCQ9"/>
<dbReference type="Gene3D" id="3.30.420.40">
    <property type="match status" value="2"/>
</dbReference>
<dbReference type="EC" id="5.1.3.9" evidence="12"/>
<dbReference type="EMBL" id="JAANCM010000006">
    <property type="protein sequence ID" value="NHT76701.1"/>
    <property type="molecule type" value="Genomic_DNA"/>
</dbReference>
<dbReference type="RefSeq" id="WP_167129577.1">
    <property type="nucleotide sequence ID" value="NZ_JAANCM010000006.1"/>
</dbReference>
<evidence type="ECO:0000256" key="3">
    <source>
        <dbReference type="ARBA" id="ARBA00005081"/>
    </source>
</evidence>
<evidence type="ECO:0000256" key="7">
    <source>
        <dbReference type="ARBA" id="ARBA00050815"/>
    </source>
</evidence>
<comment type="similarity">
    <text evidence="10">In the N-terminal section; belongs to the NanE family.</text>
</comment>
<accession>A0AA44CCQ9</accession>
<comment type="similarity">
    <text evidence="11">In the C-terminal section; belongs to the ROK (NagC/XylR) family. NanK subfamily.</text>
</comment>
<dbReference type="InterPro" id="IPR007260">
    <property type="entry name" value="NanE"/>
</dbReference>
<name>A0AA44CCQ9_9HYPH</name>
<dbReference type="SUPFAM" id="SSF53067">
    <property type="entry name" value="Actin-like ATPase domain"/>
    <property type="match status" value="1"/>
</dbReference>
<evidence type="ECO:0000256" key="12">
    <source>
        <dbReference type="HAMAP-Rule" id="MF_01235"/>
    </source>
</evidence>
<dbReference type="GO" id="GO:0006053">
    <property type="term" value="P:N-acetylmannosamine catabolic process"/>
    <property type="evidence" value="ECO:0007669"/>
    <property type="project" value="TreeGrafter"/>
</dbReference>
<comment type="pathway">
    <text evidence="9">Amino-sugar metabolism; N-acetylneuraminate degradation; D-fructose 6-phosphate from N-acetylneuraminate: step 2/5.</text>
</comment>
<dbReference type="FunFam" id="3.20.20.70:FF:000035">
    <property type="entry name" value="Putative N-acetylmannosamine-6-phosphate 2-epimerase"/>
    <property type="match status" value="1"/>
</dbReference>
<dbReference type="SUPFAM" id="SSF51366">
    <property type="entry name" value="Ribulose-phoshate binding barrel"/>
    <property type="match status" value="1"/>
</dbReference>
<keyword evidence="4" id="KW-0418">Kinase</keyword>
<keyword evidence="5 12" id="KW-0413">Isomerase</keyword>
<evidence type="ECO:0000256" key="2">
    <source>
        <dbReference type="ARBA" id="ARBA00002147"/>
    </source>
</evidence>
<dbReference type="InterPro" id="IPR013785">
    <property type="entry name" value="Aldolase_TIM"/>
</dbReference>
<comment type="similarity">
    <text evidence="12">Belongs to the NanE family.</text>
</comment>
<evidence type="ECO:0000256" key="1">
    <source>
        <dbReference type="ARBA" id="ARBA00000056"/>
    </source>
</evidence>
<evidence type="ECO:0000256" key="9">
    <source>
        <dbReference type="ARBA" id="ARBA00060606"/>
    </source>
</evidence>
<organism evidence="13 14">
    <name type="scientific">Ferranicluibacter rubi</name>
    <dbReference type="NCBI Taxonomy" id="2715133"/>
    <lineage>
        <taxon>Bacteria</taxon>
        <taxon>Pseudomonadati</taxon>
        <taxon>Pseudomonadota</taxon>
        <taxon>Alphaproteobacteria</taxon>
        <taxon>Hyphomicrobiales</taxon>
        <taxon>Rhizobiaceae</taxon>
        <taxon>Ferranicluibacter</taxon>
    </lineage>
</organism>
<evidence type="ECO:0000256" key="4">
    <source>
        <dbReference type="ARBA" id="ARBA00022777"/>
    </source>
</evidence>
<keyword evidence="14" id="KW-1185">Reference proteome</keyword>
<dbReference type="Gene3D" id="3.20.20.70">
    <property type="entry name" value="Aldolase class I"/>
    <property type="match status" value="1"/>
</dbReference>
<evidence type="ECO:0000256" key="6">
    <source>
        <dbReference type="ARBA" id="ARBA00023277"/>
    </source>
</evidence>
<dbReference type="GO" id="GO:0005829">
    <property type="term" value="C:cytosol"/>
    <property type="evidence" value="ECO:0007669"/>
    <property type="project" value="TreeGrafter"/>
</dbReference>
<evidence type="ECO:0000256" key="11">
    <source>
        <dbReference type="ARBA" id="ARBA00061385"/>
    </source>
</evidence>
<keyword evidence="4" id="KW-0808">Transferase</keyword>
<protein>
    <recommendedName>
        <fullName evidence="12">Putative N-acetylmannosamine-6-phosphate 2-epimerase</fullName>
        <ecNumber evidence="12">5.1.3.9</ecNumber>
    </recommendedName>
    <alternativeName>
        <fullName evidence="12">ManNAc-6-P epimerase</fullName>
    </alternativeName>
</protein>
<evidence type="ECO:0000256" key="8">
    <source>
        <dbReference type="ARBA" id="ARBA00053450"/>
    </source>
</evidence>
<dbReference type="PANTHER" id="PTHR36204">
    <property type="entry name" value="N-ACETYLMANNOSAMINE-6-PHOSPHATE 2-EPIMERASE-RELATED"/>
    <property type="match status" value="1"/>
</dbReference>
<dbReference type="NCBIfam" id="NF002231">
    <property type="entry name" value="PRK01130.1"/>
    <property type="match status" value="1"/>
</dbReference>
<comment type="catalytic activity">
    <reaction evidence="7">
        <text>an N-acyl-D-mannosamine + ATP = an N-acyl-D-mannosamine 6-phosphate + ADP + H(+)</text>
        <dbReference type="Rhea" id="RHEA:23832"/>
        <dbReference type="ChEBI" id="CHEBI:15378"/>
        <dbReference type="ChEBI" id="CHEBI:16062"/>
        <dbReference type="ChEBI" id="CHEBI:30616"/>
        <dbReference type="ChEBI" id="CHEBI:57666"/>
        <dbReference type="ChEBI" id="CHEBI:456216"/>
        <dbReference type="EC" id="2.7.1.60"/>
    </reaction>
</comment>
<comment type="catalytic activity">
    <reaction evidence="1 12">
        <text>an N-acyl-D-glucosamine 6-phosphate = an N-acyl-D-mannosamine 6-phosphate</text>
        <dbReference type="Rhea" id="RHEA:23932"/>
        <dbReference type="ChEBI" id="CHEBI:57599"/>
        <dbReference type="ChEBI" id="CHEBI:57666"/>
        <dbReference type="EC" id="5.1.3.9"/>
    </reaction>
</comment>
<dbReference type="HAMAP" id="MF_01235">
    <property type="entry name" value="ManNAc6P_epimer"/>
    <property type="match status" value="1"/>
</dbReference>
<evidence type="ECO:0000256" key="10">
    <source>
        <dbReference type="ARBA" id="ARBA00061354"/>
    </source>
</evidence>
<reference evidence="13" key="1">
    <citation type="submission" date="2020-03" db="EMBL/GenBank/DDBJ databases">
        <title>Ferranicluibacter endophyticum gen. nov., sp. nov., a new genus isolated from Rubus ulmifolius Schott. stem.</title>
        <authorList>
            <person name="Roca-Couso R."/>
            <person name="Flores-Felix J.D."/>
            <person name="Igual J.M."/>
            <person name="Rivas R."/>
        </authorList>
    </citation>
    <scope>NUCLEOTIDE SEQUENCE</scope>
    <source>
        <strain evidence="13">CRRU44</strain>
    </source>
</reference>
<dbReference type="InterPro" id="IPR011060">
    <property type="entry name" value="RibuloseP-bd_barrel"/>
</dbReference>
<dbReference type="GO" id="GO:0009384">
    <property type="term" value="F:N-acylmannosamine kinase activity"/>
    <property type="evidence" value="ECO:0007669"/>
    <property type="project" value="UniProtKB-EC"/>
</dbReference>
<dbReference type="GO" id="GO:0047465">
    <property type="term" value="F:N-acylglucosamine-6-phosphate 2-epimerase activity"/>
    <property type="evidence" value="ECO:0007669"/>
    <property type="project" value="UniProtKB-EC"/>
</dbReference>
<evidence type="ECO:0000256" key="5">
    <source>
        <dbReference type="ARBA" id="ARBA00023235"/>
    </source>
</evidence>
<comment type="function">
    <text evidence="8">Catalyzes the phosphorylation of N-acetylmannosamine (ManNAc) to ManNAc-6-P.</text>
</comment>
<comment type="pathway">
    <text evidence="3 12">Amino-sugar metabolism; N-acetylneuraminate degradation; D-fructose 6-phosphate from N-acetylneuraminate: step 3/5.</text>
</comment>
<dbReference type="InterPro" id="IPR043129">
    <property type="entry name" value="ATPase_NBD"/>
</dbReference>
<comment type="caution">
    <text evidence="13">The sequence shown here is derived from an EMBL/GenBank/DDBJ whole genome shotgun (WGS) entry which is preliminary data.</text>
</comment>
<gene>
    <name evidence="12" type="primary">nanE</name>
    <name evidence="13" type="ORF">G8E10_13215</name>
</gene>
<evidence type="ECO:0000313" key="13">
    <source>
        <dbReference type="EMBL" id="NHT76701.1"/>
    </source>
</evidence>
<evidence type="ECO:0000313" key="14">
    <source>
        <dbReference type="Proteomes" id="UP001155840"/>
    </source>
</evidence>
<dbReference type="InterPro" id="IPR000600">
    <property type="entry name" value="ROK"/>
</dbReference>
<dbReference type="GO" id="GO:0019262">
    <property type="term" value="P:N-acetylneuraminate catabolic process"/>
    <property type="evidence" value="ECO:0007669"/>
    <property type="project" value="UniProtKB-UniRule"/>
</dbReference>
<comment type="function">
    <text evidence="2 12">Converts N-acetylmannosamine-6-phosphate (ManNAc-6-P) to N-acetylglucosamine-6-phosphate (GlcNAc-6-P).</text>
</comment>